<proteinExistence type="predicted"/>
<organism evidence="2 3">
    <name type="scientific">Paragonimus westermani</name>
    <dbReference type="NCBI Taxonomy" id="34504"/>
    <lineage>
        <taxon>Eukaryota</taxon>
        <taxon>Metazoa</taxon>
        <taxon>Spiralia</taxon>
        <taxon>Lophotrochozoa</taxon>
        <taxon>Platyhelminthes</taxon>
        <taxon>Trematoda</taxon>
        <taxon>Digenea</taxon>
        <taxon>Plagiorchiida</taxon>
        <taxon>Troglotremata</taxon>
        <taxon>Troglotrematidae</taxon>
        <taxon>Paragonimus</taxon>
    </lineage>
</organism>
<dbReference type="EMBL" id="JTDF01022050">
    <property type="protein sequence ID" value="KAF8561027.1"/>
    <property type="molecule type" value="Genomic_DNA"/>
</dbReference>
<reference evidence="2 3" key="1">
    <citation type="submission" date="2019-07" db="EMBL/GenBank/DDBJ databases">
        <title>Annotation for the trematode Paragonimus westermani.</title>
        <authorList>
            <person name="Choi Y.-J."/>
        </authorList>
    </citation>
    <scope>NUCLEOTIDE SEQUENCE [LARGE SCALE GENOMIC DNA]</scope>
    <source>
        <strain evidence="2">180907_Pwestermani</strain>
    </source>
</reference>
<evidence type="ECO:0000256" key="1">
    <source>
        <dbReference type="SAM" id="MobiDB-lite"/>
    </source>
</evidence>
<evidence type="ECO:0000313" key="3">
    <source>
        <dbReference type="Proteomes" id="UP000699462"/>
    </source>
</evidence>
<sequence>MFDKASPSQADSGGLLSLPSIQHLAAPHRKLRK</sequence>
<dbReference type="Proteomes" id="UP000699462">
    <property type="component" value="Unassembled WGS sequence"/>
</dbReference>
<name>A0A8T0D3C3_9TREM</name>
<evidence type="ECO:0000313" key="2">
    <source>
        <dbReference type="EMBL" id="KAF8561027.1"/>
    </source>
</evidence>
<feature type="compositionally biased region" description="Polar residues" evidence="1">
    <location>
        <begin position="1"/>
        <end position="11"/>
    </location>
</feature>
<gene>
    <name evidence="2" type="ORF">P879_10282</name>
</gene>
<accession>A0A8T0D3C3</accession>
<feature type="region of interest" description="Disordered" evidence="1">
    <location>
        <begin position="1"/>
        <end position="33"/>
    </location>
</feature>
<protein>
    <submittedName>
        <fullName evidence="2">Uncharacterized protein</fullName>
    </submittedName>
</protein>
<comment type="caution">
    <text evidence="2">The sequence shown here is derived from an EMBL/GenBank/DDBJ whole genome shotgun (WGS) entry which is preliminary data.</text>
</comment>
<dbReference type="AlphaFoldDB" id="A0A8T0D3C3"/>
<keyword evidence="3" id="KW-1185">Reference proteome</keyword>